<accession>A0A5N4B665</accession>
<name>A0A5N4B665_PHOPY</name>
<feature type="domain" description="DUF7869" evidence="2">
    <location>
        <begin position="459"/>
        <end position="580"/>
    </location>
</feature>
<evidence type="ECO:0000313" key="4">
    <source>
        <dbReference type="Proteomes" id="UP000327044"/>
    </source>
</evidence>
<evidence type="ECO:0000256" key="1">
    <source>
        <dbReference type="SAM" id="MobiDB-lite"/>
    </source>
</evidence>
<dbReference type="EMBL" id="VVIM01000001">
    <property type="protein sequence ID" value="KAB0805107.1"/>
    <property type="molecule type" value="Genomic_DNA"/>
</dbReference>
<dbReference type="AlphaFoldDB" id="A0A5N4B665"/>
<dbReference type="PANTHER" id="PTHR10773">
    <property type="entry name" value="DNA-DIRECTED RNA POLYMERASES I, II, AND III SUBUNIT RPABC2"/>
    <property type="match status" value="1"/>
</dbReference>
<proteinExistence type="predicted"/>
<dbReference type="Pfam" id="PF25273">
    <property type="entry name" value="DUF7869"/>
    <property type="match status" value="1"/>
</dbReference>
<evidence type="ECO:0000259" key="2">
    <source>
        <dbReference type="Pfam" id="PF25273"/>
    </source>
</evidence>
<feature type="region of interest" description="Disordered" evidence="1">
    <location>
        <begin position="20"/>
        <end position="60"/>
    </location>
</feature>
<reference evidence="3 4" key="1">
    <citation type="journal article" date="2018" name="Elife">
        <title>Firefly genomes illuminate parallel origins of bioluminescence in beetles.</title>
        <authorList>
            <person name="Fallon T.R."/>
            <person name="Lower S.E."/>
            <person name="Chang C.H."/>
            <person name="Bessho-Uehara M."/>
            <person name="Martin G.J."/>
            <person name="Bewick A.J."/>
            <person name="Behringer M."/>
            <person name="Debat H.J."/>
            <person name="Wong I."/>
            <person name="Day J.C."/>
            <person name="Suvorov A."/>
            <person name="Silva C.J."/>
            <person name="Stanger-Hall K.F."/>
            <person name="Hall D.W."/>
            <person name="Schmitz R.J."/>
            <person name="Nelson D.R."/>
            <person name="Lewis S.M."/>
            <person name="Shigenobu S."/>
            <person name="Bybee S.M."/>
            <person name="Larracuente A.M."/>
            <person name="Oba Y."/>
            <person name="Weng J.K."/>
        </authorList>
    </citation>
    <scope>NUCLEOTIDE SEQUENCE [LARGE SCALE GENOMIC DNA]</scope>
    <source>
        <strain evidence="3">1611_PpyrPB1</strain>
        <tissue evidence="3">Whole body</tissue>
    </source>
</reference>
<comment type="caution">
    <text evidence="3">The sequence shown here is derived from an EMBL/GenBank/DDBJ whole genome shotgun (WGS) entry which is preliminary data.</text>
</comment>
<dbReference type="PANTHER" id="PTHR10773:SF19">
    <property type="match status" value="1"/>
</dbReference>
<protein>
    <recommendedName>
        <fullName evidence="2">DUF7869 domain-containing protein</fullName>
    </recommendedName>
</protein>
<evidence type="ECO:0000313" key="3">
    <source>
        <dbReference type="EMBL" id="KAB0805107.1"/>
    </source>
</evidence>
<feature type="region of interest" description="Disordered" evidence="1">
    <location>
        <begin position="69"/>
        <end position="88"/>
    </location>
</feature>
<organism evidence="3 4">
    <name type="scientific">Photinus pyralis</name>
    <name type="common">Common eastern firefly</name>
    <name type="synonym">Lampyris pyralis</name>
    <dbReference type="NCBI Taxonomy" id="7054"/>
    <lineage>
        <taxon>Eukaryota</taxon>
        <taxon>Metazoa</taxon>
        <taxon>Ecdysozoa</taxon>
        <taxon>Arthropoda</taxon>
        <taxon>Hexapoda</taxon>
        <taxon>Insecta</taxon>
        <taxon>Pterygota</taxon>
        <taxon>Neoptera</taxon>
        <taxon>Endopterygota</taxon>
        <taxon>Coleoptera</taxon>
        <taxon>Polyphaga</taxon>
        <taxon>Elateriformia</taxon>
        <taxon>Elateroidea</taxon>
        <taxon>Lampyridae</taxon>
        <taxon>Lampyrinae</taxon>
        <taxon>Photinus</taxon>
    </lineage>
</organism>
<feature type="compositionally biased region" description="Polar residues" evidence="1">
    <location>
        <begin position="26"/>
        <end position="36"/>
    </location>
</feature>
<dbReference type="InParanoid" id="A0A5N4B665"/>
<dbReference type="InterPro" id="IPR057191">
    <property type="entry name" value="DUF7869"/>
</dbReference>
<dbReference type="Proteomes" id="UP000327044">
    <property type="component" value="Unassembled WGS sequence"/>
</dbReference>
<sequence>MSLRSKRIVELASKITCLDNSDDNARTSQQASTSECTLDDHNKENDGSNNLDNEDGCLENESDIEETEVLSGRDYSECSDDDPTYIPEEYTDRDNILSENVQVIIEDKENNILVEKKKRRSSAKVKKLSRKRIRNTDQWVDTLAKKGLDSGIEHENRKGKLIKARKIGKGCASSCRFKCRDLLVAEKQESIFKDFWELGSHTRQWDFVSHCVKQVNKKQVTVAQNSQSRRKFSREYYFKIENQEKRVCKTMFLHTLGISERWVSTALSKVKDSGAVEEDNRGKHQSRPNKINEDVKEIVREHIKLFPVVPSHYTRKNTQKLYLEDGLNIQRMYRLYLEFAKTMDVTNVASSRQYRDIFNGEFNLSFFKPKKDQCDLCIRYTDTDKGNPELQEKYDSHITNKNSARSLKDQDKLIALNNKSIIVACFDLQKVLVTPKSEVSIFYYKSKYATYNFTVYDIGNHKGYCYVWHESVAKRGANEIGSCLWKFLDTAANNKNIQEVIFYSDNCGGQNRNRFIFSMFQLAACVFNKKITHRFFEKGHTQNEGDSMHAVIENAKNRQQVVYTPEQWVTLIRMAKVTGTPYDVTEMSQKDFYNLKKLVIGQNWKTDEDGQQLKISKVREIVLLGNPDGRVDFKYEYTDAPKSLNIYKKRRGRPSCCSRADLQQLYDKPLPVDKKKLDGLLELCNKRDIPEMYHGFYRSLSYNKAKNTTEETVNNEETSTEEQSE</sequence>
<keyword evidence="4" id="KW-1185">Reference proteome</keyword>
<gene>
    <name evidence="3" type="ORF">PPYR_02077</name>
</gene>